<dbReference type="Pfam" id="PF00696">
    <property type="entry name" value="AA_kinase"/>
    <property type="match status" value="1"/>
</dbReference>
<dbReference type="KEGG" id="paek:D3873_04290"/>
<dbReference type="SUPFAM" id="SSF53633">
    <property type="entry name" value="Carbamate kinase-like"/>
    <property type="match status" value="1"/>
</dbReference>
<dbReference type="GO" id="GO:0009090">
    <property type="term" value="P:homoserine biosynthetic process"/>
    <property type="evidence" value="ECO:0007669"/>
    <property type="project" value="TreeGrafter"/>
</dbReference>
<dbReference type="InterPro" id="IPR001048">
    <property type="entry name" value="Asp/Glu/Uridylate_kinase"/>
</dbReference>
<evidence type="ECO:0000256" key="7">
    <source>
        <dbReference type="ARBA" id="ARBA00047872"/>
    </source>
</evidence>
<reference evidence="10" key="1">
    <citation type="submission" date="2018-09" db="EMBL/GenBank/DDBJ databases">
        <authorList>
            <person name="Zhu H."/>
        </authorList>
    </citation>
    <scope>NUCLEOTIDE SEQUENCE [LARGE SCALE GENOMIC DNA]</scope>
    <source>
        <strain evidence="10">K2R23-3</strain>
    </source>
</reference>
<dbReference type="EMBL" id="CP032418">
    <property type="protein sequence ID" value="AYC29135.1"/>
    <property type="molecule type" value="Genomic_DNA"/>
</dbReference>
<dbReference type="Gene3D" id="3.40.1160.10">
    <property type="entry name" value="Acetylglutamate kinase-like"/>
    <property type="match status" value="1"/>
</dbReference>
<proteinExistence type="inferred from homology"/>
<dbReference type="GO" id="GO:0005524">
    <property type="term" value="F:ATP binding"/>
    <property type="evidence" value="ECO:0007669"/>
    <property type="project" value="UniProtKB-KW"/>
</dbReference>
<keyword evidence="4" id="KW-0547">Nucleotide-binding</keyword>
<accession>A0A385YQT9</accession>
<evidence type="ECO:0000256" key="1">
    <source>
        <dbReference type="ARBA" id="ARBA00010122"/>
    </source>
</evidence>
<dbReference type="AlphaFoldDB" id="A0A385YQT9"/>
<evidence type="ECO:0000256" key="4">
    <source>
        <dbReference type="ARBA" id="ARBA00022741"/>
    </source>
</evidence>
<dbReference type="InterPro" id="IPR036393">
    <property type="entry name" value="AceGlu_kinase-like_sf"/>
</dbReference>
<dbReference type="RefSeq" id="WP_119882876.1">
    <property type="nucleotide sequence ID" value="NZ_CP032418.1"/>
</dbReference>
<dbReference type="GO" id="GO:0004072">
    <property type="term" value="F:aspartate kinase activity"/>
    <property type="evidence" value="ECO:0007669"/>
    <property type="project" value="UniProtKB-EC"/>
</dbReference>
<gene>
    <name evidence="9" type="ORF">D3873_04290</name>
</gene>
<dbReference type="EC" id="2.7.2.4" evidence="2"/>
<dbReference type="PANTHER" id="PTHR21499:SF3">
    <property type="entry name" value="ASPARTOKINASE"/>
    <property type="match status" value="1"/>
</dbReference>
<feature type="domain" description="Aspartate/glutamate/uridylate kinase" evidence="8">
    <location>
        <begin position="1"/>
        <end position="224"/>
    </location>
</feature>
<keyword evidence="5 9" id="KW-0418">Kinase</keyword>
<comment type="similarity">
    <text evidence="1">Belongs to the aspartokinase family.</text>
</comment>
<keyword evidence="3" id="KW-0808">Transferase</keyword>
<dbReference type="GO" id="GO:0009089">
    <property type="term" value="P:lysine biosynthetic process via diaminopimelate"/>
    <property type="evidence" value="ECO:0007669"/>
    <property type="project" value="TreeGrafter"/>
</dbReference>
<evidence type="ECO:0000313" key="10">
    <source>
        <dbReference type="Proteomes" id="UP000265725"/>
    </source>
</evidence>
<evidence type="ECO:0000259" key="8">
    <source>
        <dbReference type="Pfam" id="PF00696"/>
    </source>
</evidence>
<dbReference type="PANTHER" id="PTHR21499">
    <property type="entry name" value="ASPARTATE KINASE"/>
    <property type="match status" value="1"/>
</dbReference>
<comment type="catalytic activity">
    <reaction evidence="7">
        <text>L-aspartate + ATP = 4-phospho-L-aspartate + ADP</text>
        <dbReference type="Rhea" id="RHEA:23776"/>
        <dbReference type="ChEBI" id="CHEBI:29991"/>
        <dbReference type="ChEBI" id="CHEBI:30616"/>
        <dbReference type="ChEBI" id="CHEBI:57535"/>
        <dbReference type="ChEBI" id="CHEBI:456216"/>
        <dbReference type="EC" id="2.7.2.4"/>
    </reaction>
</comment>
<dbReference type="Proteomes" id="UP000265725">
    <property type="component" value="Chromosome"/>
</dbReference>
<evidence type="ECO:0000256" key="5">
    <source>
        <dbReference type="ARBA" id="ARBA00022777"/>
    </source>
</evidence>
<evidence type="ECO:0000256" key="6">
    <source>
        <dbReference type="ARBA" id="ARBA00022840"/>
    </source>
</evidence>
<evidence type="ECO:0000256" key="2">
    <source>
        <dbReference type="ARBA" id="ARBA00013059"/>
    </source>
</evidence>
<dbReference type="OrthoDB" id="9799110at2"/>
<evidence type="ECO:0000256" key="3">
    <source>
        <dbReference type="ARBA" id="ARBA00022679"/>
    </source>
</evidence>
<name>A0A385YQT9_9BACL</name>
<dbReference type="GO" id="GO:0005829">
    <property type="term" value="C:cytosol"/>
    <property type="evidence" value="ECO:0007669"/>
    <property type="project" value="TreeGrafter"/>
</dbReference>
<organism evidence="9 10">
    <name type="scientific">Paenisporosarcina cavernae</name>
    <dbReference type="NCBI Taxonomy" id="2320858"/>
    <lineage>
        <taxon>Bacteria</taxon>
        <taxon>Bacillati</taxon>
        <taxon>Bacillota</taxon>
        <taxon>Bacilli</taxon>
        <taxon>Bacillales</taxon>
        <taxon>Caryophanaceae</taxon>
        <taxon>Paenisporosarcina</taxon>
    </lineage>
</organism>
<keyword evidence="6" id="KW-0067">ATP-binding</keyword>
<evidence type="ECO:0000313" key="9">
    <source>
        <dbReference type="EMBL" id="AYC29135.1"/>
    </source>
</evidence>
<keyword evidence="10" id="KW-1185">Reference proteome</keyword>
<protein>
    <recommendedName>
        <fullName evidence="2">aspartate kinase</fullName>
        <ecNumber evidence="2">2.7.2.4</ecNumber>
    </recommendedName>
</protein>
<sequence>MIVQKFGGIAMQTASHREMCVQKVIDAVTEHSKTAVVLSAIGRSPDPYATDSLLSLLPKKESQTEASDLISSCGELISIAIFQQLLEQKGIKCSLCYGNMIGIRTDNQFGQATVIQLEKEKLLEALEKVECLIIAGFQGTTLEGKITTLGRGGSDLSAIYVAEMVNAQKVIFYKDVPGVLNKHGEMFDFLSYEQLEEICACDKPIIHSKATTLAKQWRIPLEITSFYEAKKGTIVEM</sequence>